<dbReference type="PRINTS" id="PR00237">
    <property type="entry name" value="GPCRRHODOPSN"/>
</dbReference>
<evidence type="ECO:0000256" key="8">
    <source>
        <dbReference type="RuleBase" id="RU000688"/>
    </source>
</evidence>
<comment type="similarity">
    <text evidence="8">Belongs to the G-protein coupled receptor 1 family.</text>
</comment>
<evidence type="ECO:0000256" key="7">
    <source>
        <dbReference type="ARBA" id="ARBA00023224"/>
    </source>
</evidence>
<dbReference type="Gene3D" id="1.20.1070.10">
    <property type="entry name" value="Rhodopsin 7-helix transmembrane proteins"/>
    <property type="match status" value="1"/>
</dbReference>
<evidence type="ECO:0000256" key="6">
    <source>
        <dbReference type="ARBA" id="ARBA00023170"/>
    </source>
</evidence>
<feature type="transmembrane region" description="Helical" evidence="9">
    <location>
        <begin position="221"/>
        <end position="245"/>
    </location>
</feature>
<evidence type="ECO:0000313" key="11">
    <source>
        <dbReference type="EMBL" id="GMR37699.1"/>
    </source>
</evidence>
<dbReference type="PROSITE" id="PS50262">
    <property type="entry name" value="G_PROTEIN_RECEP_F1_2"/>
    <property type="match status" value="1"/>
</dbReference>
<keyword evidence="2 8" id="KW-0812">Transmembrane</keyword>
<sequence>TIPSSCDPIQYADPNITVFVVENLGPRCNETFIVLPTLIIYVLLLLLGVIGNACTCLVIIADKSMHNPTNFYLFSLAVSDIIILLLGLPMELHGVIGYVYPYEFSSFVCRLRAFLIEFTSYASITVICAFSVERYFAICFPLRAKLFSTLTRAVTVILISWAVSFVAALPMAAIVDVQKLPVPPGTSEEMKKLISSDGVSIDRTEFCAMDYTQEGKDRQKVLIYVSFLIFFTLPAILMSFMYGHIAVRLRCADRMLTKDKNEAKSRTSRSRRTVIKVLVSVVVTFFAFWLPFHAQRLLSVFFNDHPEAILDKNLQTMATALFYLSGTCYYSNSVCNPILYNILSENYRRAFCRVILGERLARKLFPNLSQDMRGYSIHSTSHMRRISGSIQQSRLSISAPCKHSVITLKQYPAEVAPRVGERRKTEDLMVPVASESDYLIIAGAS</sequence>
<evidence type="ECO:0000256" key="4">
    <source>
        <dbReference type="ARBA" id="ARBA00023040"/>
    </source>
</evidence>
<dbReference type="PANTHER" id="PTHR24243:SF208">
    <property type="entry name" value="PYROKININ-1 RECEPTOR"/>
    <property type="match status" value="1"/>
</dbReference>
<name>A0AAN5CCQ6_9BILA</name>
<dbReference type="GO" id="GO:0008188">
    <property type="term" value="F:neuropeptide receptor activity"/>
    <property type="evidence" value="ECO:0007669"/>
    <property type="project" value="TreeGrafter"/>
</dbReference>
<dbReference type="GO" id="GO:0005886">
    <property type="term" value="C:plasma membrane"/>
    <property type="evidence" value="ECO:0007669"/>
    <property type="project" value="TreeGrafter"/>
</dbReference>
<keyword evidence="5 9" id="KW-0472">Membrane</keyword>
<keyword evidence="7 8" id="KW-0807">Transducer</keyword>
<feature type="domain" description="G-protein coupled receptors family 1 profile" evidence="10">
    <location>
        <begin position="51"/>
        <end position="340"/>
    </location>
</feature>
<gene>
    <name evidence="11" type="ORF">PMAYCL1PPCAC_07894</name>
</gene>
<comment type="caution">
    <text evidence="11">The sequence shown here is derived from an EMBL/GenBank/DDBJ whole genome shotgun (WGS) entry which is preliminary data.</text>
</comment>
<keyword evidence="3 9" id="KW-1133">Transmembrane helix</keyword>
<feature type="transmembrane region" description="Helical" evidence="9">
    <location>
        <begin position="274"/>
        <end position="292"/>
    </location>
</feature>
<organism evidence="11 12">
    <name type="scientific">Pristionchus mayeri</name>
    <dbReference type="NCBI Taxonomy" id="1317129"/>
    <lineage>
        <taxon>Eukaryota</taxon>
        <taxon>Metazoa</taxon>
        <taxon>Ecdysozoa</taxon>
        <taxon>Nematoda</taxon>
        <taxon>Chromadorea</taxon>
        <taxon>Rhabditida</taxon>
        <taxon>Rhabditina</taxon>
        <taxon>Diplogasteromorpha</taxon>
        <taxon>Diplogasteroidea</taxon>
        <taxon>Neodiplogasteridae</taxon>
        <taxon>Pristionchus</taxon>
    </lineage>
</organism>
<feature type="non-terminal residue" evidence="11">
    <location>
        <position position="1"/>
    </location>
</feature>
<dbReference type="SMART" id="SM01381">
    <property type="entry name" value="7TM_GPCR_Srsx"/>
    <property type="match status" value="1"/>
</dbReference>
<evidence type="ECO:0000256" key="5">
    <source>
        <dbReference type="ARBA" id="ARBA00023136"/>
    </source>
</evidence>
<dbReference type="Pfam" id="PF00001">
    <property type="entry name" value="7tm_1"/>
    <property type="match status" value="1"/>
</dbReference>
<evidence type="ECO:0000256" key="3">
    <source>
        <dbReference type="ARBA" id="ARBA00022989"/>
    </source>
</evidence>
<feature type="transmembrane region" description="Helical" evidence="9">
    <location>
        <begin position="33"/>
        <end position="59"/>
    </location>
</feature>
<evidence type="ECO:0000256" key="2">
    <source>
        <dbReference type="ARBA" id="ARBA00022692"/>
    </source>
</evidence>
<evidence type="ECO:0000259" key="10">
    <source>
        <dbReference type="PROSITE" id="PS50262"/>
    </source>
</evidence>
<feature type="transmembrane region" description="Helical" evidence="9">
    <location>
        <begin position="153"/>
        <end position="175"/>
    </location>
</feature>
<accession>A0AAN5CCQ6</accession>
<dbReference type="Proteomes" id="UP001328107">
    <property type="component" value="Unassembled WGS sequence"/>
</dbReference>
<dbReference type="SUPFAM" id="SSF81321">
    <property type="entry name" value="Family A G protein-coupled receptor-like"/>
    <property type="match status" value="1"/>
</dbReference>
<dbReference type="InterPro" id="IPR000276">
    <property type="entry name" value="GPCR_Rhodpsn"/>
</dbReference>
<dbReference type="EMBL" id="BTRK01000002">
    <property type="protein sequence ID" value="GMR37699.1"/>
    <property type="molecule type" value="Genomic_DNA"/>
</dbReference>
<feature type="transmembrane region" description="Helical" evidence="9">
    <location>
        <begin position="110"/>
        <end position="132"/>
    </location>
</feature>
<evidence type="ECO:0000256" key="1">
    <source>
        <dbReference type="ARBA" id="ARBA00004141"/>
    </source>
</evidence>
<evidence type="ECO:0000313" key="12">
    <source>
        <dbReference type="Proteomes" id="UP001328107"/>
    </source>
</evidence>
<dbReference type="InterPro" id="IPR017452">
    <property type="entry name" value="GPCR_Rhodpsn_7TM"/>
</dbReference>
<feature type="transmembrane region" description="Helical" evidence="9">
    <location>
        <begin position="71"/>
        <end position="90"/>
    </location>
</feature>
<keyword evidence="6 8" id="KW-0675">Receptor</keyword>
<proteinExistence type="inferred from homology"/>
<dbReference type="AlphaFoldDB" id="A0AAN5CCQ6"/>
<keyword evidence="4 8" id="KW-0297">G-protein coupled receptor</keyword>
<evidence type="ECO:0000256" key="9">
    <source>
        <dbReference type="SAM" id="Phobius"/>
    </source>
</evidence>
<feature type="non-terminal residue" evidence="11">
    <location>
        <position position="445"/>
    </location>
</feature>
<dbReference type="PROSITE" id="PS00237">
    <property type="entry name" value="G_PROTEIN_RECEP_F1_1"/>
    <property type="match status" value="1"/>
</dbReference>
<dbReference type="PANTHER" id="PTHR24243">
    <property type="entry name" value="G-PROTEIN COUPLED RECEPTOR"/>
    <property type="match status" value="1"/>
</dbReference>
<comment type="subcellular location">
    <subcellularLocation>
        <location evidence="1">Membrane</location>
        <topology evidence="1">Multi-pass membrane protein</topology>
    </subcellularLocation>
</comment>
<keyword evidence="12" id="KW-1185">Reference proteome</keyword>
<reference evidence="12" key="1">
    <citation type="submission" date="2022-10" db="EMBL/GenBank/DDBJ databases">
        <title>Genome assembly of Pristionchus species.</title>
        <authorList>
            <person name="Yoshida K."/>
            <person name="Sommer R.J."/>
        </authorList>
    </citation>
    <scope>NUCLEOTIDE SEQUENCE [LARGE SCALE GENOMIC DNA]</scope>
    <source>
        <strain evidence="12">RS5460</strain>
    </source>
</reference>
<protein>
    <recommendedName>
        <fullName evidence="10">G-protein coupled receptors family 1 profile domain-containing protein</fullName>
    </recommendedName>
</protein>